<dbReference type="GO" id="GO:0006629">
    <property type="term" value="P:lipid metabolic process"/>
    <property type="evidence" value="ECO:0007669"/>
    <property type="project" value="UniProtKB-KW"/>
</dbReference>
<evidence type="ECO:0000256" key="8">
    <source>
        <dbReference type="ARBA" id="ARBA00023098"/>
    </source>
</evidence>
<evidence type="ECO:0000256" key="13">
    <source>
        <dbReference type="ARBA" id="ARBA00023288"/>
    </source>
</evidence>
<dbReference type="Pfam" id="PF01124">
    <property type="entry name" value="MAPEG"/>
    <property type="match status" value="1"/>
</dbReference>
<dbReference type="AlphaFoldDB" id="A0A915EYK6"/>
<keyword evidence="6 23" id="KW-1133">Transmembrane helix</keyword>
<evidence type="ECO:0000256" key="7">
    <source>
        <dbReference type="ARBA" id="ARBA00023002"/>
    </source>
</evidence>
<comment type="subcellular location">
    <subcellularLocation>
        <location evidence="1">Mitochondrion outer membrane</location>
        <topology evidence="1">Multi-pass membrane protein</topology>
    </subcellularLocation>
</comment>
<dbReference type="GO" id="GO:0006691">
    <property type="term" value="P:leukotriene metabolic process"/>
    <property type="evidence" value="ECO:0007669"/>
    <property type="project" value="UniProtKB-ARBA"/>
</dbReference>
<dbReference type="GO" id="GO:0004364">
    <property type="term" value="F:glutathione transferase activity"/>
    <property type="evidence" value="ECO:0007669"/>
    <property type="project" value="TreeGrafter"/>
</dbReference>
<keyword evidence="5" id="KW-1000">Mitochondrion outer membrane</keyword>
<evidence type="ECO:0000256" key="19">
    <source>
        <dbReference type="ARBA" id="ARBA00051411"/>
    </source>
</evidence>
<evidence type="ECO:0000256" key="16">
    <source>
        <dbReference type="ARBA" id="ARBA00039056"/>
    </source>
</evidence>
<evidence type="ECO:0000256" key="15">
    <source>
        <dbReference type="ARBA" id="ARBA00037916"/>
    </source>
</evidence>
<keyword evidence="3" id="KW-0808">Transferase</keyword>
<dbReference type="GO" id="GO:0004464">
    <property type="term" value="F:leukotriene-C4 synthase activity"/>
    <property type="evidence" value="ECO:0007669"/>
    <property type="project" value="UniProtKB-EC"/>
</dbReference>
<dbReference type="GO" id="GO:0005783">
    <property type="term" value="C:endoplasmic reticulum"/>
    <property type="evidence" value="ECO:0007669"/>
    <property type="project" value="TreeGrafter"/>
</dbReference>
<evidence type="ECO:0000256" key="11">
    <source>
        <dbReference type="ARBA" id="ARBA00023139"/>
    </source>
</evidence>
<keyword evidence="4 23" id="KW-0812">Transmembrane</keyword>
<evidence type="ECO:0000256" key="20">
    <source>
        <dbReference type="ARBA" id="ARBA00069748"/>
    </source>
</evidence>
<evidence type="ECO:0000256" key="1">
    <source>
        <dbReference type="ARBA" id="ARBA00004374"/>
    </source>
</evidence>
<evidence type="ECO:0000256" key="2">
    <source>
        <dbReference type="ARBA" id="ARBA00010459"/>
    </source>
</evidence>
<dbReference type="PANTHER" id="PTHR10250">
    <property type="entry name" value="MICROSOMAL GLUTATHIONE S-TRANSFERASE"/>
    <property type="match status" value="1"/>
</dbReference>
<evidence type="ECO:0000256" key="18">
    <source>
        <dbReference type="ARBA" id="ARBA00049298"/>
    </source>
</evidence>
<dbReference type="EC" id="4.4.1.20" evidence="16"/>
<dbReference type="InterPro" id="IPR050997">
    <property type="entry name" value="MAPEG"/>
</dbReference>
<keyword evidence="12" id="KW-0456">Lyase</keyword>
<evidence type="ECO:0000256" key="5">
    <source>
        <dbReference type="ARBA" id="ARBA00022787"/>
    </source>
</evidence>
<evidence type="ECO:0000256" key="12">
    <source>
        <dbReference type="ARBA" id="ARBA00023239"/>
    </source>
</evidence>
<evidence type="ECO:0000256" key="22">
    <source>
        <dbReference type="ARBA" id="ARBA00076908"/>
    </source>
</evidence>
<evidence type="ECO:0000256" key="3">
    <source>
        <dbReference type="ARBA" id="ARBA00022679"/>
    </source>
</evidence>
<keyword evidence="10 23" id="KW-0472">Membrane</keyword>
<evidence type="ECO:0000256" key="10">
    <source>
        <dbReference type="ARBA" id="ARBA00023136"/>
    </source>
</evidence>
<evidence type="ECO:0000256" key="4">
    <source>
        <dbReference type="ARBA" id="ARBA00022692"/>
    </source>
</evidence>
<dbReference type="WBParaSite" id="maker-E.canG7_contigs_3513-snap-gene-1.19-mRNA-1">
    <property type="protein sequence ID" value="maker-E.canG7_contigs_3513-snap-gene-1.19-mRNA-1"/>
    <property type="gene ID" value="EcG7_00970"/>
</dbReference>
<sequence>MAHFSKLLSGDSYRLPTFLPRYYGGVILVGVGSFAMHMFLAMRVIKARKDFNFPCPNMYHPSNDEFNCIQRAHQNYLEVLPMFLMGLFVGGLYCPVGATLLGTTYLVGRIFYYKGYTSGVPSNRKKGVIGFVAFMALMAMSAVCGSAHLISSIRVHSHAVFFVLEALIAAPGCHLNASSCHHGPEPFCLAFNYPLGVVSGVLCVGATQGVWAVASDLCTHREVLAPPSLLFDRVGDVWAGGVGYERSSARIDPRNHGKDGRAMGNLCSSFMGGNFGN</sequence>
<feature type="transmembrane region" description="Helical" evidence="23">
    <location>
        <begin position="22"/>
        <end position="42"/>
    </location>
</feature>
<keyword evidence="7" id="KW-0560">Oxidoreductase</keyword>
<evidence type="ECO:0000313" key="24">
    <source>
        <dbReference type="Proteomes" id="UP000887562"/>
    </source>
</evidence>
<name>A0A915EYK6_9CEST</name>
<comment type="pathway">
    <text evidence="15">Lipid metabolism; arachidonate metabolism.</text>
</comment>
<dbReference type="PANTHER" id="PTHR10250:SF26">
    <property type="entry name" value="GLUTATHIONE S-TRANSFERASE 3, MITOCHONDRIAL"/>
    <property type="match status" value="1"/>
</dbReference>
<dbReference type="InterPro" id="IPR023352">
    <property type="entry name" value="MAPEG-like_dom_sf"/>
</dbReference>
<keyword evidence="8" id="KW-0443">Lipid metabolism</keyword>
<proteinExistence type="inferred from homology"/>
<comment type="catalytic activity">
    <reaction evidence="17">
        <text>(5S)-hydroperoxy-(6E,8Z,11Z,14Z)-eicosatetraenoate + 2 glutathione = (5S)-hydroxy-(6E,8Z,11Z,14Z)-eicosatetraenoate + glutathione disulfide + H2O</text>
        <dbReference type="Rhea" id="RHEA:48620"/>
        <dbReference type="ChEBI" id="CHEBI:15377"/>
        <dbReference type="ChEBI" id="CHEBI:57450"/>
        <dbReference type="ChEBI" id="CHEBI:57925"/>
        <dbReference type="ChEBI" id="CHEBI:58297"/>
        <dbReference type="ChEBI" id="CHEBI:90632"/>
    </reaction>
    <physiologicalReaction direction="left-to-right" evidence="17">
        <dbReference type="Rhea" id="RHEA:48621"/>
    </physiologicalReaction>
</comment>
<comment type="catalytic activity">
    <reaction evidence="18">
        <text>leukotriene C4 = leukotriene A4 + glutathione</text>
        <dbReference type="Rhea" id="RHEA:17617"/>
        <dbReference type="ChEBI" id="CHEBI:57463"/>
        <dbReference type="ChEBI" id="CHEBI:57925"/>
        <dbReference type="ChEBI" id="CHEBI:57973"/>
        <dbReference type="EC" id="4.4.1.20"/>
    </reaction>
    <physiologicalReaction direction="right-to-left" evidence="18">
        <dbReference type="Rhea" id="RHEA:17619"/>
    </physiologicalReaction>
</comment>
<dbReference type="SUPFAM" id="SSF161084">
    <property type="entry name" value="MAPEG domain-like"/>
    <property type="match status" value="1"/>
</dbReference>
<evidence type="ECO:0000256" key="23">
    <source>
        <dbReference type="SAM" id="Phobius"/>
    </source>
</evidence>
<dbReference type="GO" id="GO:0005741">
    <property type="term" value="C:mitochondrial outer membrane"/>
    <property type="evidence" value="ECO:0007669"/>
    <property type="project" value="UniProtKB-SubCell"/>
</dbReference>
<evidence type="ECO:0000256" key="17">
    <source>
        <dbReference type="ARBA" id="ARBA00043664"/>
    </source>
</evidence>
<feature type="transmembrane region" description="Helical" evidence="23">
    <location>
        <begin position="128"/>
        <end position="150"/>
    </location>
</feature>
<organism evidence="24 25">
    <name type="scientific">Echinococcus canadensis</name>
    <dbReference type="NCBI Taxonomy" id="519352"/>
    <lineage>
        <taxon>Eukaryota</taxon>
        <taxon>Metazoa</taxon>
        <taxon>Spiralia</taxon>
        <taxon>Lophotrochozoa</taxon>
        <taxon>Platyhelminthes</taxon>
        <taxon>Cestoda</taxon>
        <taxon>Eucestoda</taxon>
        <taxon>Cyclophyllidea</taxon>
        <taxon>Taeniidae</taxon>
        <taxon>Echinococcus</taxon>
        <taxon>Echinococcus canadensis group</taxon>
    </lineage>
</organism>
<evidence type="ECO:0000256" key="6">
    <source>
        <dbReference type="ARBA" id="ARBA00022989"/>
    </source>
</evidence>
<keyword evidence="9" id="KW-0496">Mitochondrion</keyword>
<comment type="catalytic activity">
    <reaction evidence="19">
        <text>15-deoxy-Delta(12,14)-prostaglandin J2 + glutathione = 15-deoxy-Delta(12,14)-prostaglandin J2-S-(R)-glutathione</text>
        <dbReference type="Rhea" id="RHEA:75963"/>
        <dbReference type="ChEBI" id="CHEBI:57925"/>
        <dbReference type="ChEBI" id="CHEBI:85236"/>
        <dbReference type="ChEBI" id="CHEBI:194498"/>
    </reaction>
    <physiologicalReaction direction="left-to-right" evidence="19">
        <dbReference type="Rhea" id="RHEA:75964"/>
    </physiologicalReaction>
</comment>
<evidence type="ECO:0000256" key="14">
    <source>
        <dbReference type="ARBA" id="ARBA00037884"/>
    </source>
</evidence>
<evidence type="ECO:0000256" key="21">
    <source>
        <dbReference type="ARBA" id="ARBA00075145"/>
    </source>
</evidence>
<evidence type="ECO:0000256" key="9">
    <source>
        <dbReference type="ARBA" id="ARBA00023128"/>
    </source>
</evidence>
<dbReference type="FunFam" id="1.20.120.550:FF:000004">
    <property type="entry name" value="Microsomal glutathione S-transferase 3"/>
    <property type="match status" value="1"/>
</dbReference>
<evidence type="ECO:0000313" key="25">
    <source>
        <dbReference type="WBParaSite" id="maker-E.canG7_contigs_3513-snap-gene-1.19-mRNA-1"/>
    </source>
</evidence>
<keyword evidence="24" id="KW-1185">Reference proteome</keyword>
<comment type="similarity">
    <text evidence="2">Belongs to the MAPEG family.</text>
</comment>
<accession>A0A915EYK6</accession>
<comment type="pathway">
    <text evidence="14">Lipid metabolism; leukotriene C4 biosynthesis.</text>
</comment>
<dbReference type="GO" id="GO:0004602">
    <property type="term" value="F:glutathione peroxidase activity"/>
    <property type="evidence" value="ECO:0007669"/>
    <property type="project" value="TreeGrafter"/>
</dbReference>
<dbReference type="InterPro" id="IPR001129">
    <property type="entry name" value="Membr-assoc_MAPEG"/>
</dbReference>
<feature type="transmembrane region" description="Helical" evidence="23">
    <location>
        <begin position="79"/>
        <end position="108"/>
    </location>
</feature>
<reference evidence="25" key="1">
    <citation type="submission" date="2022-11" db="UniProtKB">
        <authorList>
            <consortium name="WormBaseParasite"/>
        </authorList>
    </citation>
    <scope>IDENTIFICATION</scope>
</reference>
<dbReference type="Proteomes" id="UP000887562">
    <property type="component" value="Unplaced"/>
</dbReference>
<dbReference type="Gene3D" id="1.20.120.550">
    <property type="entry name" value="Membrane associated eicosanoid/glutathione metabolism-like domain"/>
    <property type="match status" value="1"/>
</dbReference>
<keyword evidence="13" id="KW-0449">Lipoprotein</keyword>
<dbReference type="GO" id="GO:0005635">
    <property type="term" value="C:nuclear envelope"/>
    <property type="evidence" value="ECO:0007669"/>
    <property type="project" value="TreeGrafter"/>
</dbReference>
<keyword evidence="11" id="KW-0564">Palmitate</keyword>
<protein>
    <recommendedName>
        <fullName evidence="20">Glutathione S-transferase 3, mitochondrial</fullName>
        <ecNumber evidence="16">4.4.1.20</ecNumber>
    </recommendedName>
    <alternativeName>
        <fullName evidence="21">Glutathione peroxidase MGST3</fullName>
    </alternativeName>
    <alternativeName>
        <fullName evidence="22">LTC4 synthase MGST3</fullName>
    </alternativeName>
</protein>